<keyword evidence="1" id="KW-0812">Transmembrane</keyword>
<dbReference type="AlphaFoldDB" id="A0A160DWD3"/>
<reference evidence="3 4" key="1">
    <citation type="submission" date="2016-04" db="EMBL/GenBank/DDBJ databases">
        <title>Complete genome sequence of Dokdonella koreensis DS-123T.</title>
        <authorList>
            <person name="Kim J.F."/>
            <person name="Lee H."/>
            <person name="Kwak M.-J."/>
        </authorList>
    </citation>
    <scope>NUCLEOTIDE SEQUENCE [LARGE SCALE GENOMIC DNA]</scope>
    <source>
        <strain evidence="3 4">DS-123</strain>
    </source>
</reference>
<dbReference type="OrthoDB" id="196355at2"/>
<evidence type="ECO:0000313" key="3">
    <source>
        <dbReference type="EMBL" id="ANB18734.1"/>
    </source>
</evidence>
<sequence>MSSFLRAIVLIALLLPASGRAEEETGDAELQAFLAGLTFRSGTVVVPEAHATLALKPGYAYLDATDAQAVLEQLWGNPPDTDILGLILPQGRDSLLDERSWAVAVTYSDDGHVSDAEAATIDYAQMLTDMQAATREANPARQENGYDAVELTGWAESPRYDGASNKLYWAKDLVFGESPDHTLNYDIRTLGRHGYLSLNAIAPLDALPQVREGMQELLTMAEFDAGYRYADYDAATDKAAAYGIGALVAGTLAAKTGLFAKIGLVLLKFWKLIALAVVAFGSALPKLFKRKH</sequence>
<evidence type="ECO:0000256" key="1">
    <source>
        <dbReference type="SAM" id="Phobius"/>
    </source>
</evidence>
<feature type="chain" id="PRO_5007813185" evidence="2">
    <location>
        <begin position="22"/>
        <end position="292"/>
    </location>
</feature>
<dbReference type="Proteomes" id="UP000076830">
    <property type="component" value="Chromosome"/>
</dbReference>
<dbReference type="KEGG" id="dko:I596_2739"/>
<proteinExistence type="predicted"/>
<protein>
    <submittedName>
        <fullName evidence="3">Membrane protein</fullName>
    </submittedName>
</protein>
<accession>A0A160DWD3</accession>
<dbReference type="STRING" id="1300342.I596_2739"/>
<keyword evidence="1" id="KW-1133">Transmembrane helix</keyword>
<dbReference type="RefSeq" id="WP_067648625.1">
    <property type="nucleotide sequence ID" value="NZ_CP015249.1"/>
</dbReference>
<organism evidence="3 4">
    <name type="scientific">Dokdonella koreensis DS-123</name>
    <dbReference type="NCBI Taxonomy" id="1300342"/>
    <lineage>
        <taxon>Bacteria</taxon>
        <taxon>Pseudomonadati</taxon>
        <taxon>Pseudomonadota</taxon>
        <taxon>Gammaproteobacteria</taxon>
        <taxon>Lysobacterales</taxon>
        <taxon>Rhodanobacteraceae</taxon>
        <taxon>Dokdonella</taxon>
    </lineage>
</organism>
<dbReference type="Pfam" id="PF09935">
    <property type="entry name" value="DUF2167"/>
    <property type="match status" value="1"/>
</dbReference>
<keyword evidence="2" id="KW-0732">Signal</keyword>
<feature type="signal peptide" evidence="2">
    <location>
        <begin position="1"/>
        <end position="21"/>
    </location>
</feature>
<dbReference type="EMBL" id="CP015249">
    <property type="protein sequence ID" value="ANB18734.1"/>
    <property type="molecule type" value="Genomic_DNA"/>
</dbReference>
<evidence type="ECO:0000313" key="4">
    <source>
        <dbReference type="Proteomes" id="UP000076830"/>
    </source>
</evidence>
<dbReference type="InterPro" id="IPR018682">
    <property type="entry name" value="DUF2167_membr"/>
</dbReference>
<gene>
    <name evidence="3" type="ORF">I596_2739</name>
</gene>
<name>A0A160DWD3_9GAMM</name>
<keyword evidence="4" id="KW-1185">Reference proteome</keyword>
<evidence type="ECO:0000256" key="2">
    <source>
        <dbReference type="SAM" id="SignalP"/>
    </source>
</evidence>
<keyword evidence="1" id="KW-0472">Membrane</keyword>
<feature type="transmembrane region" description="Helical" evidence="1">
    <location>
        <begin position="269"/>
        <end position="288"/>
    </location>
</feature>